<reference evidence="4 5" key="2">
    <citation type="journal article" date="2017" name="Genome Biol.">
        <title>New reference genome sequences of hot pepper reveal the massive evolution of plant disease-resistance genes by retroduplication.</title>
        <authorList>
            <person name="Kim S."/>
            <person name="Park J."/>
            <person name="Yeom S.I."/>
            <person name="Kim Y.M."/>
            <person name="Seo E."/>
            <person name="Kim K.T."/>
            <person name="Kim M.S."/>
            <person name="Lee J.M."/>
            <person name="Cheong K."/>
            <person name="Shin H.S."/>
            <person name="Kim S.B."/>
            <person name="Han K."/>
            <person name="Lee J."/>
            <person name="Park M."/>
            <person name="Lee H.A."/>
            <person name="Lee H.Y."/>
            <person name="Lee Y."/>
            <person name="Oh S."/>
            <person name="Lee J.H."/>
            <person name="Choi E."/>
            <person name="Choi E."/>
            <person name="Lee S.E."/>
            <person name="Jeon J."/>
            <person name="Kim H."/>
            <person name="Choi G."/>
            <person name="Song H."/>
            <person name="Lee J."/>
            <person name="Lee S.C."/>
            <person name="Kwon J.K."/>
            <person name="Lee H.Y."/>
            <person name="Koo N."/>
            <person name="Hong Y."/>
            <person name="Kim R.W."/>
            <person name="Kang W.H."/>
            <person name="Huh J.H."/>
            <person name="Kang B.C."/>
            <person name="Yang T.J."/>
            <person name="Lee Y.H."/>
            <person name="Bennetzen J.L."/>
            <person name="Choi D."/>
        </authorList>
    </citation>
    <scope>NUCLEOTIDE SEQUENCE [LARGE SCALE GENOMIC DNA]</scope>
    <source>
        <strain evidence="5">cv. CM334</strain>
    </source>
</reference>
<dbReference type="CDD" id="cd00038">
    <property type="entry name" value="CAP_ED"/>
    <property type="match status" value="1"/>
</dbReference>
<dbReference type="PROSITE" id="PS50042">
    <property type="entry name" value="CNMP_BINDING_3"/>
    <property type="match status" value="1"/>
</dbReference>
<dbReference type="Gramene" id="PHT81765">
    <property type="protein sequence ID" value="PHT81765"/>
    <property type="gene ID" value="T459_14780"/>
</dbReference>
<dbReference type="Proteomes" id="UP000222542">
    <property type="component" value="Unassembled WGS sequence"/>
</dbReference>
<dbReference type="Gene3D" id="1.10.287.630">
    <property type="entry name" value="Helix hairpin bin"/>
    <property type="match status" value="1"/>
</dbReference>
<dbReference type="PANTHER" id="PTHR45651">
    <property type="entry name" value="CYCLIC NUCLEOTIDE-GATED ION CHANNEL 15-RELATED-RELATED"/>
    <property type="match status" value="1"/>
</dbReference>
<proteinExistence type="predicted"/>
<feature type="domain" description="Cyclic nucleotide-binding" evidence="3">
    <location>
        <begin position="59"/>
        <end position="156"/>
    </location>
</feature>
<sequence>MHHRVLPPELRERVWHYGQYKWLETRGVDEQSLGKNLPKDLRRDIKWHLYLNLVRRVPLFEKVDERMLVAIGVRLKSSLCTENIYIVREGDPVNEMMFIICGHLESVKTDGGRSGLFNRGILKGNDFFGEELLTWALDSQFGSNLPPSTRIVKALK</sequence>
<gene>
    <name evidence="4" type="ORF">T459_14780</name>
</gene>
<name>A0A2G2ZIL2_CAPAN</name>
<dbReference type="Gene3D" id="2.60.120.10">
    <property type="entry name" value="Jelly Rolls"/>
    <property type="match status" value="1"/>
</dbReference>
<evidence type="ECO:0000256" key="1">
    <source>
        <dbReference type="ARBA" id="ARBA00023286"/>
    </source>
</evidence>
<dbReference type="SUPFAM" id="SSF51206">
    <property type="entry name" value="cAMP-binding domain-like"/>
    <property type="match status" value="1"/>
</dbReference>
<keyword evidence="5" id="KW-1185">Reference proteome</keyword>
<evidence type="ECO:0000313" key="4">
    <source>
        <dbReference type="EMBL" id="PHT81765.1"/>
    </source>
</evidence>
<reference evidence="4 5" key="1">
    <citation type="journal article" date="2014" name="Nat. Genet.">
        <title>Genome sequence of the hot pepper provides insights into the evolution of pungency in Capsicum species.</title>
        <authorList>
            <person name="Kim S."/>
            <person name="Park M."/>
            <person name="Yeom S.I."/>
            <person name="Kim Y.M."/>
            <person name="Lee J.M."/>
            <person name="Lee H.A."/>
            <person name="Seo E."/>
            <person name="Choi J."/>
            <person name="Cheong K."/>
            <person name="Kim K.T."/>
            <person name="Jung K."/>
            <person name="Lee G.W."/>
            <person name="Oh S.K."/>
            <person name="Bae C."/>
            <person name="Kim S.B."/>
            <person name="Lee H.Y."/>
            <person name="Kim S.Y."/>
            <person name="Kim M.S."/>
            <person name="Kang B.C."/>
            <person name="Jo Y.D."/>
            <person name="Yang H.B."/>
            <person name="Jeong H.J."/>
            <person name="Kang W.H."/>
            <person name="Kwon J.K."/>
            <person name="Shin C."/>
            <person name="Lim J.Y."/>
            <person name="Park J.H."/>
            <person name="Huh J.H."/>
            <person name="Kim J.S."/>
            <person name="Kim B.D."/>
            <person name="Cohen O."/>
            <person name="Paran I."/>
            <person name="Suh M.C."/>
            <person name="Lee S.B."/>
            <person name="Kim Y.K."/>
            <person name="Shin Y."/>
            <person name="Noh S.J."/>
            <person name="Park J."/>
            <person name="Seo Y.S."/>
            <person name="Kwon S.Y."/>
            <person name="Kim H.A."/>
            <person name="Park J.M."/>
            <person name="Kim H.J."/>
            <person name="Choi S.B."/>
            <person name="Bosland P.W."/>
            <person name="Reeves G."/>
            <person name="Jo S.H."/>
            <person name="Lee B.W."/>
            <person name="Cho H.T."/>
            <person name="Choi H.S."/>
            <person name="Lee M.S."/>
            <person name="Yu Y."/>
            <person name="Do Choi Y."/>
            <person name="Park B.S."/>
            <person name="van Deynze A."/>
            <person name="Ashrafi H."/>
            <person name="Hill T."/>
            <person name="Kim W.T."/>
            <person name="Pai H.S."/>
            <person name="Ahn H.K."/>
            <person name="Yeam I."/>
            <person name="Giovannoni J.J."/>
            <person name="Rose J.K."/>
            <person name="Sorensen I."/>
            <person name="Lee S.J."/>
            <person name="Kim R.W."/>
            <person name="Choi I.Y."/>
            <person name="Choi B.S."/>
            <person name="Lim J.S."/>
            <person name="Lee Y.H."/>
            <person name="Choi D."/>
        </authorList>
    </citation>
    <scope>NUCLEOTIDE SEQUENCE [LARGE SCALE GENOMIC DNA]</scope>
    <source>
        <strain evidence="5">cv. CM334</strain>
    </source>
</reference>
<dbReference type="InterPro" id="IPR018490">
    <property type="entry name" value="cNMP-bd_dom_sf"/>
</dbReference>
<evidence type="ECO:0000313" key="5">
    <source>
        <dbReference type="Proteomes" id="UP000222542"/>
    </source>
</evidence>
<accession>A0A2G2ZIL2</accession>
<evidence type="ECO:0000256" key="2">
    <source>
        <dbReference type="ARBA" id="ARBA00023303"/>
    </source>
</evidence>
<keyword evidence="1" id="KW-0406">Ion transport</keyword>
<protein>
    <recommendedName>
        <fullName evidence="3">Cyclic nucleotide-binding domain-containing protein</fullName>
    </recommendedName>
</protein>
<dbReference type="InterPro" id="IPR014710">
    <property type="entry name" value="RmlC-like_jellyroll"/>
</dbReference>
<organism evidence="4 5">
    <name type="scientific">Capsicum annuum</name>
    <name type="common">Capsicum pepper</name>
    <dbReference type="NCBI Taxonomy" id="4072"/>
    <lineage>
        <taxon>Eukaryota</taxon>
        <taxon>Viridiplantae</taxon>
        <taxon>Streptophyta</taxon>
        <taxon>Embryophyta</taxon>
        <taxon>Tracheophyta</taxon>
        <taxon>Spermatophyta</taxon>
        <taxon>Magnoliopsida</taxon>
        <taxon>eudicotyledons</taxon>
        <taxon>Gunneridae</taxon>
        <taxon>Pentapetalae</taxon>
        <taxon>asterids</taxon>
        <taxon>lamiids</taxon>
        <taxon>Solanales</taxon>
        <taxon>Solanaceae</taxon>
        <taxon>Solanoideae</taxon>
        <taxon>Capsiceae</taxon>
        <taxon>Capsicum</taxon>
    </lineage>
</organism>
<dbReference type="AlphaFoldDB" id="A0A2G2ZIL2"/>
<evidence type="ECO:0000259" key="3">
    <source>
        <dbReference type="PROSITE" id="PS50042"/>
    </source>
</evidence>
<dbReference type="GO" id="GO:0034220">
    <property type="term" value="P:monoatomic ion transmembrane transport"/>
    <property type="evidence" value="ECO:0007669"/>
    <property type="project" value="UniProtKB-KW"/>
</dbReference>
<dbReference type="OMA" id="RERVWHY"/>
<keyword evidence="2" id="KW-0407">Ion channel</keyword>
<dbReference type="PANTHER" id="PTHR45651:SF48">
    <property type="entry name" value="CYCLIC NUCLEOTIDE-GATED ION CHANNEL 8 ISOFORM X1"/>
    <property type="match status" value="1"/>
</dbReference>
<dbReference type="InterPro" id="IPR000595">
    <property type="entry name" value="cNMP-bd_dom"/>
</dbReference>
<dbReference type="GO" id="GO:0016020">
    <property type="term" value="C:membrane"/>
    <property type="evidence" value="ECO:0007669"/>
    <property type="project" value="UniProtKB-SubCell"/>
</dbReference>
<dbReference type="EMBL" id="AYRZ02000005">
    <property type="protein sequence ID" value="PHT81765.1"/>
    <property type="molecule type" value="Genomic_DNA"/>
</dbReference>
<keyword evidence="1" id="KW-0813">Transport</keyword>
<comment type="caution">
    <text evidence="4">The sequence shown here is derived from an EMBL/GenBank/DDBJ whole genome shotgun (WGS) entry which is preliminary data.</text>
</comment>
<keyword evidence="1" id="KW-1071">Ligand-gated ion channel</keyword>